<protein>
    <submittedName>
        <fullName evidence="4">Gfo/Idh/MocA family protein</fullName>
    </submittedName>
</protein>
<keyword evidence="5" id="KW-1185">Reference proteome</keyword>
<keyword evidence="1" id="KW-0560">Oxidoreductase</keyword>
<feature type="domain" description="GFO/IDH/MocA-like oxidoreductase" evidence="3">
    <location>
        <begin position="134"/>
        <end position="258"/>
    </location>
</feature>
<evidence type="ECO:0000259" key="2">
    <source>
        <dbReference type="Pfam" id="PF01408"/>
    </source>
</evidence>
<dbReference type="InterPro" id="IPR055170">
    <property type="entry name" value="GFO_IDH_MocA-like_dom"/>
</dbReference>
<dbReference type="InterPro" id="IPR050463">
    <property type="entry name" value="Gfo/Idh/MocA_oxidrdct_glycsds"/>
</dbReference>
<dbReference type="SUPFAM" id="SSF51735">
    <property type="entry name" value="NAD(P)-binding Rossmann-fold domains"/>
    <property type="match status" value="1"/>
</dbReference>
<gene>
    <name evidence="4" type="ORF">ACFQ39_03545</name>
</gene>
<comment type="caution">
    <text evidence="4">The sequence shown here is derived from an EMBL/GenBank/DDBJ whole genome shotgun (WGS) entry which is preliminary data.</text>
</comment>
<sequence length="326" mass="37244">MFDKNITWGIIGVGDVCEVKSGPAYQKTKGFSLKSVMRRDLAKARDFAQRHGIEKYTYNADELINDPEIDAIYIATPPQHHLSFALKVAAADKICCVEKPMARNFEECNKMLLPFESKKLPLFVAYYRRTLPRFLKVKEWIDHEKIGEIRHIHWSLCQPPNPAADYPDFYNWRTDKQIAPGGYFDDLASHGLDLFHFLLGKFKSVCGQSNNQQNLYAAPDAFTGSWVHENGITGSGFWNFGTWKKVDKVEILGEKGRISFAIFNEEPVRLETEKEQLSLAIEHPIHVQQYHVEAMRDQLLYGKAYSSTGKSALHTAWVMDNILGVI</sequence>
<proteinExistence type="predicted"/>
<reference evidence="5" key="1">
    <citation type="journal article" date="2019" name="Int. J. Syst. Evol. Microbiol.">
        <title>The Global Catalogue of Microorganisms (GCM) 10K type strain sequencing project: providing services to taxonomists for standard genome sequencing and annotation.</title>
        <authorList>
            <consortium name="The Broad Institute Genomics Platform"/>
            <consortium name="The Broad Institute Genome Sequencing Center for Infectious Disease"/>
            <person name="Wu L."/>
            <person name="Ma J."/>
        </authorList>
    </citation>
    <scope>NUCLEOTIDE SEQUENCE [LARGE SCALE GENOMIC DNA]</scope>
    <source>
        <strain evidence="5">CCUG 61485</strain>
    </source>
</reference>
<dbReference type="Gene3D" id="3.30.360.10">
    <property type="entry name" value="Dihydrodipicolinate Reductase, domain 2"/>
    <property type="match status" value="1"/>
</dbReference>
<evidence type="ECO:0000259" key="3">
    <source>
        <dbReference type="Pfam" id="PF22725"/>
    </source>
</evidence>
<evidence type="ECO:0000313" key="4">
    <source>
        <dbReference type="EMBL" id="MFD1314678.1"/>
    </source>
</evidence>
<dbReference type="Pfam" id="PF22725">
    <property type="entry name" value="GFO_IDH_MocA_C3"/>
    <property type="match status" value="1"/>
</dbReference>
<dbReference type="InterPro" id="IPR036291">
    <property type="entry name" value="NAD(P)-bd_dom_sf"/>
</dbReference>
<dbReference type="Pfam" id="PF01408">
    <property type="entry name" value="GFO_IDH_MocA"/>
    <property type="match status" value="1"/>
</dbReference>
<feature type="domain" description="Gfo/Idh/MocA-like oxidoreductase N-terminal" evidence="2">
    <location>
        <begin position="7"/>
        <end position="126"/>
    </location>
</feature>
<evidence type="ECO:0000313" key="5">
    <source>
        <dbReference type="Proteomes" id="UP001597201"/>
    </source>
</evidence>
<name>A0ABW3XYL1_9FLAO</name>
<dbReference type="SUPFAM" id="SSF55347">
    <property type="entry name" value="Glyceraldehyde-3-phosphate dehydrogenase-like, C-terminal domain"/>
    <property type="match status" value="1"/>
</dbReference>
<organism evidence="4 5">
    <name type="scientific">Namhaeicola litoreus</name>
    <dbReference type="NCBI Taxonomy" id="1052145"/>
    <lineage>
        <taxon>Bacteria</taxon>
        <taxon>Pseudomonadati</taxon>
        <taxon>Bacteroidota</taxon>
        <taxon>Flavobacteriia</taxon>
        <taxon>Flavobacteriales</taxon>
        <taxon>Flavobacteriaceae</taxon>
        <taxon>Namhaeicola</taxon>
    </lineage>
</organism>
<evidence type="ECO:0000256" key="1">
    <source>
        <dbReference type="ARBA" id="ARBA00023002"/>
    </source>
</evidence>
<dbReference type="PANTHER" id="PTHR43818">
    <property type="entry name" value="BCDNA.GH03377"/>
    <property type="match status" value="1"/>
</dbReference>
<accession>A0ABW3XYL1</accession>
<dbReference type="Gene3D" id="3.40.50.720">
    <property type="entry name" value="NAD(P)-binding Rossmann-like Domain"/>
    <property type="match status" value="1"/>
</dbReference>
<dbReference type="InterPro" id="IPR000683">
    <property type="entry name" value="Gfo/Idh/MocA-like_OxRdtase_N"/>
</dbReference>
<dbReference type="EMBL" id="JBHTMY010000002">
    <property type="protein sequence ID" value="MFD1314678.1"/>
    <property type="molecule type" value="Genomic_DNA"/>
</dbReference>
<dbReference type="RefSeq" id="WP_377176517.1">
    <property type="nucleotide sequence ID" value="NZ_JBHTMY010000002.1"/>
</dbReference>
<dbReference type="PANTHER" id="PTHR43818:SF11">
    <property type="entry name" value="BCDNA.GH03377"/>
    <property type="match status" value="1"/>
</dbReference>
<dbReference type="Proteomes" id="UP001597201">
    <property type="component" value="Unassembled WGS sequence"/>
</dbReference>